<organism evidence="1 2">
    <name type="scientific">Pseudomonas nitroreducens</name>
    <dbReference type="NCBI Taxonomy" id="46680"/>
    <lineage>
        <taxon>Bacteria</taxon>
        <taxon>Pseudomonadati</taxon>
        <taxon>Pseudomonadota</taxon>
        <taxon>Gammaproteobacteria</taxon>
        <taxon>Pseudomonadales</taxon>
        <taxon>Pseudomonadaceae</taxon>
        <taxon>Pseudomonas</taxon>
    </lineage>
</organism>
<accession>A0A7W7KRI4</accession>
<evidence type="ECO:0000313" key="1">
    <source>
        <dbReference type="EMBL" id="MBB4867163.1"/>
    </source>
</evidence>
<dbReference type="AlphaFoldDB" id="A0A7W7KRI4"/>
<dbReference type="EMBL" id="JACHLI010000036">
    <property type="protein sequence ID" value="MBB4867163.1"/>
    <property type="molecule type" value="Genomic_DNA"/>
</dbReference>
<gene>
    <name evidence="1" type="ORF">HNP46_006074</name>
</gene>
<comment type="caution">
    <text evidence="1">The sequence shown here is derived from an EMBL/GenBank/DDBJ whole genome shotgun (WGS) entry which is preliminary data.</text>
</comment>
<sequence length="252" mass="29168">MNHSEKEQRIEAFFKSLTEDDQNLLLRYLGGDESLLKTMTIQAAKRLNEMLVEIGLREPPIEQSDEDRIEVYRAQGLEVSIPKGRSLLSEELMLAEYDGVPYCVDGHSTYLDDKGRTITVTSDESARRQTLARELIIRRHHSLVKDIYEYCSNLGQGEVWAMVSTEVPMGVYFGNHDGYLCHLSTSFMDAPDRTPAQMAKLQSRRYELRPNWEHQNHLFEGFKHPGLKVRLREKTQFSNPSYRTSLWEPSPE</sequence>
<protein>
    <submittedName>
        <fullName evidence="1">Uncharacterized protein</fullName>
    </submittedName>
</protein>
<evidence type="ECO:0000313" key="2">
    <source>
        <dbReference type="Proteomes" id="UP000566995"/>
    </source>
</evidence>
<name>A0A7W7KRI4_PSENT</name>
<dbReference type="RefSeq" id="WP_184596415.1">
    <property type="nucleotide sequence ID" value="NZ_JACHLI010000036.1"/>
</dbReference>
<proteinExistence type="predicted"/>
<reference evidence="1 2" key="1">
    <citation type="submission" date="2020-08" db="EMBL/GenBank/DDBJ databases">
        <title>Functional genomics of gut bacteria from endangered species of beetles.</title>
        <authorList>
            <person name="Carlos-Shanley C."/>
        </authorList>
    </citation>
    <scope>NUCLEOTIDE SEQUENCE [LARGE SCALE GENOMIC DNA]</scope>
    <source>
        <strain evidence="1 2">S00179</strain>
    </source>
</reference>
<dbReference type="Proteomes" id="UP000566995">
    <property type="component" value="Unassembled WGS sequence"/>
</dbReference>